<evidence type="ECO:0000313" key="2">
    <source>
        <dbReference type="Proteomes" id="UP000234744"/>
    </source>
</evidence>
<organism evidence="1 2">
    <name type="scientific">Pseudomonas plecoglossicida</name>
    <dbReference type="NCBI Taxonomy" id="70775"/>
    <lineage>
        <taxon>Bacteria</taxon>
        <taxon>Pseudomonadati</taxon>
        <taxon>Pseudomonadota</taxon>
        <taxon>Gammaproteobacteria</taxon>
        <taxon>Pseudomonadales</taxon>
        <taxon>Pseudomonadaceae</taxon>
        <taxon>Pseudomonas</taxon>
    </lineage>
</organism>
<keyword evidence="2" id="KW-1185">Reference proteome</keyword>
<name>A0ABX4U083_PSEDL</name>
<accession>A0ABX4U083</accession>
<dbReference type="Proteomes" id="UP000234744">
    <property type="component" value="Unassembled WGS sequence"/>
</dbReference>
<reference evidence="1 2" key="1">
    <citation type="submission" date="2017-12" db="EMBL/GenBank/DDBJ databases">
        <title>Detection of the carbapenemase gene blaVIM-5 in members of the Pseudomonas putida group isolated from polluted Nigerian wetlands.</title>
        <authorList>
            <person name="Adelowo O."/>
            <person name="Vollmers J."/>
            <person name="Maeusezahl I."/>
            <person name="Kaster A.-K."/>
            <person name="Mueller J.A."/>
        </authorList>
    </citation>
    <scope>NUCLEOTIDE SEQUENCE [LARGE SCALE GENOMIC DNA]</scope>
    <source>
        <strain evidence="1 2">MR69</strain>
    </source>
</reference>
<evidence type="ECO:0000313" key="1">
    <source>
        <dbReference type="EMBL" id="PLV13961.1"/>
    </source>
</evidence>
<gene>
    <name evidence="1" type="ORF">CXG47_14250</name>
</gene>
<dbReference type="EMBL" id="PJCJ01000007">
    <property type="protein sequence ID" value="PLV13961.1"/>
    <property type="molecule type" value="Genomic_DNA"/>
</dbReference>
<protein>
    <submittedName>
        <fullName evidence="1">Uncharacterized protein</fullName>
    </submittedName>
</protein>
<comment type="caution">
    <text evidence="1">The sequence shown here is derived from an EMBL/GenBank/DDBJ whole genome shotgun (WGS) entry which is preliminary data.</text>
</comment>
<proteinExistence type="predicted"/>
<sequence length="209" mass="24140">MTRYSQAWHFYQLPRLIWELEDLVSGGANFCRSMRSNAMEIKANFGLFTFPLEPQAYGSLVHLRAGDILDIKSFDLRRSTAKLSLFESDLSDKQQLVRITGAELKTSEPSEKIYTQCQQARKAERSSHSRRKNVTEKIYAHVQLYTNGDLIGNFSEDQSDLGYAALANNGNLKFNGKNYKIDFRYIDATYYEVAGIIEDIYWEIHLIER</sequence>